<evidence type="ECO:0008006" key="6">
    <source>
        <dbReference type="Google" id="ProtNLM"/>
    </source>
</evidence>
<gene>
    <name evidence="4" type="ORF">HBF32_07865</name>
</gene>
<dbReference type="SUPFAM" id="SSF69279">
    <property type="entry name" value="Phage tail proteins"/>
    <property type="match status" value="2"/>
</dbReference>
<dbReference type="Pfam" id="PF22255">
    <property type="entry name" value="Gp44-like_2nd"/>
    <property type="match status" value="1"/>
</dbReference>
<dbReference type="InterPro" id="IPR023399">
    <property type="entry name" value="Baseplate-like_2-layer_sand"/>
</dbReference>
<dbReference type="Gene3D" id="2.30.300.10">
    <property type="entry name" value="Baseplate protein-like domain - beta roll fold"/>
    <property type="match status" value="1"/>
</dbReference>
<reference evidence="4 5" key="1">
    <citation type="journal article" date="2006" name="Int. J. Syst. Evol. Microbiol.">
        <title>Dyella yeojuensis sp. nov., isolated from greenhouse soil in Korea.</title>
        <authorList>
            <person name="Kim B.Y."/>
            <person name="Weon H.Y."/>
            <person name="Lee K.H."/>
            <person name="Seok S.J."/>
            <person name="Kwon S.W."/>
            <person name="Go S.J."/>
            <person name="Stackebrandt E."/>
        </authorList>
    </citation>
    <scope>NUCLEOTIDE SEQUENCE [LARGE SCALE GENOMIC DNA]</scope>
    <source>
        <strain evidence="4 5">DSM 17673</strain>
    </source>
</reference>
<dbReference type="InterPro" id="IPR053981">
    <property type="entry name" value="Gp44/GpP-like_2nd"/>
</dbReference>
<dbReference type="EMBL" id="JAAQTL010000001">
    <property type="protein sequence ID" value="NID15377.1"/>
    <property type="molecule type" value="Genomic_DNA"/>
</dbReference>
<sequence>MFDEEVTLTIGGQAISGWTDIRITQGIERLPSDFSIGLTERYPGELAQVVTKPGAPCTVEVGGDVVITGYIDRFVPSLSAGEHSITVVGRSKCADLIDCAAEWPGGQISGADAVGIAQKLAGVYGIGVQCSVKDLPVIPQFNLMLGESAFEIIERISRYSALLAYDLPTGDLQLSQVGTERAASGFAEGQNVLDAQVEYSADQRYSTYQVFLQAVDVLTDLGDGGNLIYTINDPNVSRHRGLILIAEAGGGGNEISEKRALWEMARRAGHSRVVRLTCDSWRDKAGNLWRPNTVAPVSLPTLKLVANDFVIGQVSFMRSEGRGTVAELMLMSPDAFKPEPILLQPIFGDIPDMSR</sequence>
<feature type="domain" description="Baseplate hub protein gp44-like N-terminal" evidence="1">
    <location>
        <begin position="5"/>
        <end position="91"/>
    </location>
</feature>
<evidence type="ECO:0000259" key="2">
    <source>
        <dbReference type="Pfam" id="PF21929"/>
    </source>
</evidence>
<protein>
    <recommendedName>
        <fullName evidence="6">Prophage tail gpP-like protein</fullName>
    </recommendedName>
</protein>
<name>A0A7X5TQC6_9GAMM</name>
<dbReference type="Gene3D" id="3.30.1920.10">
    <property type="entry name" value="Baseplate protein-like domains - 2 layer sandwich fold"/>
    <property type="match status" value="1"/>
</dbReference>
<evidence type="ECO:0000313" key="5">
    <source>
        <dbReference type="Proteomes" id="UP000518878"/>
    </source>
</evidence>
<feature type="domain" description="Baseplate hub protein gp44/GpP-like C-terminal" evidence="2">
    <location>
        <begin position="255"/>
        <end position="339"/>
    </location>
</feature>
<comment type="caution">
    <text evidence="4">The sequence shown here is derived from an EMBL/GenBank/DDBJ whole genome shotgun (WGS) entry which is preliminary data.</text>
</comment>
<dbReference type="PIRSF" id="PIRSF004440">
    <property type="entry name" value="GpP"/>
    <property type="match status" value="1"/>
</dbReference>
<dbReference type="InterPro" id="IPR026276">
    <property type="entry name" value="Baseplate_GpP"/>
</dbReference>
<evidence type="ECO:0000259" key="1">
    <source>
        <dbReference type="Pfam" id="PF21683"/>
    </source>
</evidence>
<dbReference type="AlphaFoldDB" id="A0A7X5TQC6"/>
<dbReference type="Pfam" id="PF21929">
    <property type="entry name" value="GpP_4th"/>
    <property type="match status" value="1"/>
</dbReference>
<dbReference type="Gene3D" id="3.55.50.10">
    <property type="entry name" value="Baseplate protein-like domains"/>
    <property type="match status" value="1"/>
</dbReference>
<feature type="domain" description="Baseplate hub protein gp44/GpP-like second" evidence="3">
    <location>
        <begin position="93"/>
        <end position="175"/>
    </location>
</feature>
<dbReference type="Proteomes" id="UP000518878">
    <property type="component" value="Unassembled WGS sequence"/>
</dbReference>
<dbReference type="InterPro" id="IPR053982">
    <property type="entry name" value="Gp44/GpP-like_C"/>
</dbReference>
<dbReference type="InterPro" id="IPR049354">
    <property type="entry name" value="GpP-like_N"/>
</dbReference>
<proteinExistence type="predicted"/>
<accession>A0A7X5TQC6</accession>
<evidence type="ECO:0000259" key="3">
    <source>
        <dbReference type="Pfam" id="PF22255"/>
    </source>
</evidence>
<dbReference type="RefSeq" id="WP_166699126.1">
    <property type="nucleotide sequence ID" value="NZ_JAAQTL010000001.1"/>
</dbReference>
<organism evidence="4 5">
    <name type="scientific">Luteibacter yeojuensis</name>
    <dbReference type="NCBI Taxonomy" id="345309"/>
    <lineage>
        <taxon>Bacteria</taxon>
        <taxon>Pseudomonadati</taxon>
        <taxon>Pseudomonadota</taxon>
        <taxon>Gammaproteobacteria</taxon>
        <taxon>Lysobacterales</taxon>
        <taxon>Rhodanobacteraceae</taxon>
        <taxon>Luteibacter</taxon>
    </lineage>
</organism>
<keyword evidence="5" id="KW-1185">Reference proteome</keyword>
<dbReference type="Pfam" id="PF21683">
    <property type="entry name" value="GpP-like_1st"/>
    <property type="match status" value="1"/>
</dbReference>
<evidence type="ECO:0000313" key="4">
    <source>
        <dbReference type="EMBL" id="NID15377.1"/>
    </source>
</evidence>